<feature type="region of interest" description="Disordered" evidence="3">
    <location>
        <begin position="139"/>
        <end position="189"/>
    </location>
</feature>
<dbReference type="EnsemblMetazoa" id="tetur09g01680.1">
    <property type="protein sequence ID" value="tetur09g01680.1"/>
    <property type="gene ID" value="tetur09g01680"/>
</dbReference>
<protein>
    <recommendedName>
        <fullName evidence="6">Tudor domain-containing protein</fullName>
    </recommendedName>
</protein>
<dbReference type="PANTHER" id="PTHR13681">
    <property type="entry name" value="SURVIVAL OF MOTOR NEURON-RELATED-SPLICING FACTOR 30-RELATED"/>
    <property type="match status" value="1"/>
</dbReference>
<dbReference type="GO" id="GO:0071011">
    <property type="term" value="C:precatalytic spliceosome"/>
    <property type="evidence" value="ECO:0007669"/>
    <property type="project" value="TreeGrafter"/>
</dbReference>
<sequence>MSSGEDLAANLRNYQIQLQQAEAAIAADPSNEELLKLKSDLEEVIMLTKNLMAAEGTYEEETETSVIPQSSEIRHNFQSGDIVMAPWSADGQFYEAEIEDVMSDGQCNVIFSSLPNGKTKVSEVCLVTLLKPTQGSKKKMKIDTSGLGARGAKGIRSDPSSSSQINTKQKRLQVQQHRDYLKKKQQKKQNRIKELEEEREKEKSKWQQFNQKAVNKHLKGASSLAKKQSIFKSPDTVEGKVGVGTCGIAGKPMTNFVVADKYKRGTSTASTSSSSLTSRYPNLHSLSTVHQHKYK</sequence>
<dbReference type="KEGG" id="tut:107363111"/>
<evidence type="ECO:0000256" key="1">
    <source>
        <dbReference type="ARBA" id="ARBA00004123"/>
    </source>
</evidence>
<dbReference type="STRING" id="32264.T1KD50"/>
<evidence type="ECO:0000313" key="4">
    <source>
        <dbReference type="EnsemblMetazoa" id="tetur09g01680.1"/>
    </source>
</evidence>
<dbReference type="eggNOG" id="KOG3026">
    <property type="taxonomic scope" value="Eukaryota"/>
</dbReference>
<feature type="compositionally biased region" description="Polar residues" evidence="3">
    <location>
        <begin position="158"/>
        <end position="175"/>
    </location>
</feature>
<dbReference type="SUPFAM" id="SSF63748">
    <property type="entry name" value="Tudor/PWWP/MBT"/>
    <property type="match status" value="1"/>
</dbReference>
<accession>T1KD50</accession>
<keyword evidence="2" id="KW-0539">Nucleus</keyword>
<dbReference type="HOGENOM" id="CLU_069491_3_0_1"/>
<feature type="compositionally biased region" description="Low complexity" evidence="3">
    <location>
        <begin position="266"/>
        <end position="278"/>
    </location>
</feature>
<gene>
    <name evidence="4" type="primary">107363111</name>
</gene>
<evidence type="ECO:0008006" key="6">
    <source>
        <dbReference type="Google" id="ProtNLM"/>
    </source>
</evidence>
<organism evidence="4 5">
    <name type="scientific">Tetranychus urticae</name>
    <name type="common">Two-spotted spider mite</name>
    <dbReference type="NCBI Taxonomy" id="32264"/>
    <lineage>
        <taxon>Eukaryota</taxon>
        <taxon>Metazoa</taxon>
        <taxon>Ecdysozoa</taxon>
        <taxon>Arthropoda</taxon>
        <taxon>Chelicerata</taxon>
        <taxon>Arachnida</taxon>
        <taxon>Acari</taxon>
        <taxon>Acariformes</taxon>
        <taxon>Trombidiformes</taxon>
        <taxon>Prostigmata</taxon>
        <taxon>Eleutherengona</taxon>
        <taxon>Raphignathae</taxon>
        <taxon>Tetranychoidea</taxon>
        <taxon>Tetranychidae</taxon>
        <taxon>Tetranychus</taxon>
    </lineage>
</organism>
<reference evidence="5" key="1">
    <citation type="submission" date="2011-08" db="EMBL/GenBank/DDBJ databases">
        <authorList>
            <person name="Rombauts S."/>
        </authorList>
    </citation>
    <scope>NUCLEOTIDE SEQUENCE</scope>
    <source>
        <strain evidence="5">London</strain>
    </source>
</reference>
<keyword evidence="5" id="KW-1185">Reference proteome</keyword>
<dbReference type="GO" id="GO:0003723">
    <property type="term" value="F:RNA binding"/>
    <property type="evidence" value="ECO:0007669"/>
    <property type="project" value="TreeGrafter"/>
</dbReference>
<evidence type="ECO:0000256" key="2">
    <source>
        <dbReference type="ARBA" id="ARBA00023242"/>
    </source>
</evidence>
<dbReference type="AlphaFoldDB" id="T1KD50"/>
<proteinExistence type="predicted"/>
<dbReference type="Proteomes" id="UP000015104">
    <property type="component" value="Unassembled WGS sequence"/>
</dbReference>
<evidence type="ECO:0000256" key="3">
    <source>
        <dbReference type="SAM" id="MobiDB-lite"/>
    </source>
</evidence>
<name>T1KD50_TETUR</name>
<evidence type="ECO:0000313" key="5">
    <source>
        <dbReference type="Proteomes" id="UP000015104"/>
    </source>
</evidence>
<comment type="subcellular location">
    <subcellularLocation>
        <location evidence="1">Nucleus</location>
    </subcellularLocation>
</comment>
<dbReference type="GO" id="GO:0000381">
    <property type="term" value="P:regulation of alternative mRNA splicing, via spliceosome"/>
    <property type="evidence" value="ECO:0007669"/>
    <property type="project" value="TreeGrafter"/>
</dbReference>
<reference evidence="4" key="2">
    <citation type="submission" date="2015-06" db="UniProtKB">
        <authorList>
            <consortium name="EnsemblMetazoa"/>
        </authorList>
    </citation>
    <scope>IDENTIFICATION</scope>
</reference>
<feature type="compositionally biased region" description="Basic residues" evidence="3">
    <location>
        <begin position="180"/>
        <end position="189"/>
    </location>
</feature>
<dbReference type="PANTHER" id="PTHR13681:SF26">
    <property type="entry name" value="SURVIVAL OF MOTOR NEURON-RELATED-SPLICING FACTOR 30"/>
    <property type="match status" value="1"/>
</dbReference>
<dbReference type="OrthoDB" id="79171at2759"/>
<dbReference type="Gene3D" id="2.30.30.140">
    <property type="match status" value="1"/>
</dbReference>
<dbReference type="OMA" id="CMAVWSQ"/>
<dbReference type="EMBL" id="CAEY01002009">
    <property type="status" value="NOT_ANNOTATED_CDS"/>
    <property type="molecule type" value="Genomic_DNA"/>
</dbReference>
<feature type="region of interest" description="Disordered" evidence="3">
    <location>
        <begin position="264"/>
        <end position="295"/>
    </location>
</feature>